<dbReference type="Proteomes" id="UP000789901">
    <property type="component" value="Unassembled WGS sequence"/>
</dbReference>
<dbReference type="EMBL" id="CAJVQB010051710">
    <property type="protein sequence ID" value="CAG8835557.1"/>
    <property type="molecule type" value="Genomic_DNA"/>
</dbReference>
<accession>A0ABN7WP68</accession>
<reference evidence="1 2" key="1">
    <citation type="submission" date="2021-06" db="EMBL/GenBank/DDBJ databases">
        <authorList>
            <person name="Kallberg Y."/>
            <person name="Tangrot J."/>
            <person name="Rosling A."/>
        </authorList>
    </citation>
    <scope>NUCLEOTIDE SEQUENCE [LARGE SCALE GENOMIC DNA]</scope>
    <source>
        <strain evidence="1 2">120-4 pot B 10/14</strain>
    </source>
</reference>
<comment type="caution">
    <text evidence="1">The sequence shown here is derived from an EMBL/GenBank/DDBJ whole genome shotgun (WGS) entry which is preliminary data.</text>
</comment>
<gene>
    <name evidence="1" type="ORF">GMARGA_LOCUS32630</name>
</gene>
<name>A0ABN7WP68_GIGMA</name>
<keyword evidence="2" id="KW-1185">Reference proteome</keyword>
<sequence length="88" mass="10411">PDIQSIAPDTEIDYILEVDLEVLVHLYNYFADYPLVPEKQIISENWLSLYNKMLVCDKNVGEEKYISEEKLVQILFTKKNYIVHYQAL</sequence>
<proteinExistence type="predicted"/>
<organism evidence="1 2">
    <name type="scientific">Gigaspora margarita</name>
    <dbReference type="NCBI Taxonomy" id="4874"/>
    <lineage>
        <taxon>Eukaryota</taxon>
        <taxon>Fungi</taxon>
        <taxon>Fungi incertae sedis</taxon>
        <taxon>Mucoromycota</taxon>
        <taxon>Glomeromycotina</taxon>
        <taxon>Glomeromycetes</taxon>
        <taxon>Diversisporales</taxon>
        <taxon>Gigasporaceae</taxon>
        <taxon>Gigaspora</taxon>
    </lineage>
</organism>
<protein>
    <submittedName>
        <fullName evidence="1">30083_t:CDS:1</fullName>
    </submittedName>
</protein>
<feature type="non-terminal residue" evidence="1">
    <location>
        <position position="1"/>
    </location>
</feature>
<evidence type="ECO:0000313" key="1">
    <source>
        <dbReference type="EMBL" id="CAG8835557.1"/>
    </source>
</evidence>
<evidence type="ECO:0000313" key="2">
    <source>
        <dbReference type="Proteomes" id="UP000789901"/>
    </source>
</evidence>